<dbReference type="PIRSF" id="PIRSF017082">
    <property type="entry name" value="YflP"/>
    <property type="match status" value="1"/>
</dbReference>
<accession>A0ABT3NUS8</accession>
<reference evidence="3 4" key="1">
    <citation type="submission" date="2022-10" db="EMBL/GenBank/DDBJ databases">
        <title>Roseococcus glaciei nov., sp. nov., isolated from glacier.</title>
        <authorList>
            <person name="Liu Q."/>
            <person name="Xin Y.-H."/>
        </authorList>
    </citation>
    <scope>NUCLEOTIDE SEQUENCE [LARGE SCALE GENOMIC DNA]</scope>
    <source>
        <strain evidence="3 4">MDT2-1-1</strain>
    </source>
</reference>
<evidence type="ECO:0000256" key="2">
    <source>
        <dbReference type="SAM" id="SignalP"/>
    </source>
</evidence>
<dbReference type="SUPFAM" id="SSF53850">
    <property type="entry name" value="Periplasmic binding protein-like II"/>
    <property type="match status" value="1"/>
</dbReference>
<dbReference type="PANTHER" id="PTHR42928">
    <property type="entry name" value="TRICARBOXYLATE-BINDING PROTEIN"/>
    <property type="match status" value="1"/>
</dbReference>
<dbReference type="Gene3D" id="3.40.190.10">
    <property type="entry name" value="Periplasmic binding protein-like II"/>
    <property type="match status" value="1"/>
</dbReference>
<name>A0ABT3NUS8_9PROT</name>
<sequence>MSLPRRALLAAPLLATPALAQVAGFPSRPIRLVVGFPPGGGSDLVSRPIAQRMGEILGQPVAVENRGGANGNLGLDAVAKSAPDGYTFGHVNNSVIAVNPLLYRSLPFDPARDLAPLATATVGGLFVMVPADLPARNLQEFIALAKQRPGQLNFGSGGPGSITHLAFELFVRQAGVNVVHVPYRGSAPALQDMLGGRVQLMIDGINLAKAQVDSGRVRALAILTPQRHPMMPDVPTAREQGMPDLVVPGWQGFVIRAGTPEPIKQVLQEAIRASLQDPGVQETFRNQAIIIGYNDRETMARMIAEETARWRPVIEQVGIRLD</sequence>
<evidence type="ECO:0000313" key="3">
    <source>
        <dbReference type="EMBL" id="MCW8085919.1"/>
    </source>
</evidence>
<comment type="similarity">
    <text evidence="1">Belongs to the UPF0065 (bug) family.</text>
</comment>
<evidence type="ECO:0000313" key="4">
    <source>
        <dbReference type="Proteomes" id="UP001526430"/>
    </source>
</evidence>
<protein>
    <submittedName>
        <fullName evidence="3">Tripartite tricarboxylate transporter substrate binding protein</fullName>
    </submittedName>
</protein>
<evidence type="ECO:0000256" key="1">
    <source>
        <dbReference type="ARBA" id="ARBA00006987"/>
    </source>
</evidence>
<dbReference type="Gene3D" id="3.40.190.150">
    <property type="entry name" value="Bordetella uptake gene, domain 1"/>
    <property type="match status" value="1"/>
</dbReference>
<dbReference type="RefSeq" id="WP_301589868.1">
    <property type="nucleotide sequence ID" value="NZ_JAPFQI010000005.1"/>
</dbReference>
<comment type="caution">
    <text evidence="3">The sequence shown here is derived from an EMBL/GenBank/DDBJ whole genome shotgun (WGS) entry which is preliminary data.</text>
</comment>
<proteinExistence type="inferred from homology"/>
<feature type="signal peptide" evidence="2">
    <location>
        <begin position="1"/>
        <end position="20"/>
    </location>
</feature>
<dbReference type="PANTHER" id="PTHR42928:SF5">
    <property type="entry name" value="BLR1237 PROTEIN"/>
    <property type="match status" value="1"/>
</dbReference>
<dbReference type="EMBL" id="JAPFQI010000005">
    <property type="protein sequence ID" value="MCW8085919.1"/>
    <property type="molecule type" value="Genomic_DNA"/>
</dbReference>
<organism evidence="3 4">
    <name type="scientific">Sabulicella glaciei</name>
    <dbReference type="NCBI Taxonomy" id="2984948"/>
    <lineage>
        <taxon>Bacteria</taxon>
        <taxon>Pseudomonadati</taxon>
        <taxon>Pseudomonadota</taxon>
        <taxon>Alphaproteobacteria</taxon>
        <taxon>Acetobacterales</taxon>
        <taxon>Acetobacteraceae</taxon>
        <taxon>Sabulicella</taxon>
    </lineage>
</organism>
<keyword evidence="4" id="KW-1185">Reference proteome</keyword>
<gene>
    <name evidence="3" type="ORF">OF850_09800</name>
</gene>
<dbReference type="InterPro" id="IPR042100">
    <property type="entry name" value="Bug_dom1"/>
</dbReference>
<dbReference type="Proteomes" id="UP001526430">
    <property type="component" value="Unassembled WGS sequence"/>
</dbReference>
<dbReference type="InterPro" id="IPR005064">
    <property type="entry name" value="BUG"/>
</dbReference>
<keyword evidence="2" id="KW-0732">Signal</keyword>
<feature type="chain" id="PRO_5046507226" evidence="2">
    <location>
        <begin position="21"/>
        <end position="322"/>
    </location>
</feature>
<dbReference type="Pfam" id="PF03401">
    <property type="entry name" value="TctC"/>
    <property type="match status" value="1"/>
</dbReference>
<dbReference type="CDD" id="cd07012">
    <property type="entry name" value="PBP2_Bug_TTT"/>
    <property type="match status" value="1"/>
</dbReference>